<comment type="similarity">
    <text evidence="4">Belongs to the SprT family.</text>
</comment>
<sequence length="157" mass="18566">MTDQELQRWVEQLSLMHFGIPFAHLARFNSRLRTTGGRYHLSDHRIEMNPKMLEVHGREVFTRIILHELCHYHLHIQGKGYRHRDRDFRELLEQVGGLRYAPPLHPSAKKNQIAKVLLTCKHCGKTYYRKRKVNLARYICGDCRGPLEQQILTSNQP</sequence>
<feature type="domain" description="SprT-like" evidence="5">
    <location>
        <begin position="4"/>
        <end position="150"/>
    </location>
</feature>
<reference evidence="6 7" key="1">
    <citation type="submission" date="2020-07" db="EMBL/GenBank/DDBJ databases">
        <authorList>
            <person name="Feng H."/>
        </authorList>
    </citation>
    <scope>NUCLEOTIDE SEQUENCE [LARGE SCALE GENOMIC DNA]</scope>
    <source>
        <strain evidence="7">s-10</strain>
    </source>
</reference>
<keyword evidence="3 4" id="KW-0862">Zinc</keyword>
<evidence type="ECO:0000256" key="3">
    <source>
        <dbReference type="ARBA" id="ARBA00022833"/>
    </source>
</evidence>
<dbReference type="InterPro" id="IPR006640">
    <property type="entry name" value="SprT-like_domain"/>
</dbReference>
<dbReference type="InterPro" id="IPR023524">
    <property type="entry name" value="Uncharacterised_SprT-like"/>
</dbReference>
<dbReference type="Proteomes" id="UP000535491">
    <property type="component" value="Unassembled WGS sequence"/>
</dbReference>
<dbReference type="EMBL" id="JACEIQ010000022">
    <property type="protein sequence ID" value="MBA4496001.1"/>
    <property type="molecule type" value="Genomic_DNA"/>
</dbReference>
<feature type="active site" evidence="4">
    <location>
        <position position="68"/>
    </location>
</feature>
<dbReference type="AlphaFoldDB" id="A0A7W1WUA6"/>
<comment type="subcellular location">
    <subcellularLocation>
        <location evidence="4">Cytoplasm</location>
    </subcellularLocation>
</comment>
<evidence type="ECO:0000256" key="4">
    <source>
        <dbReference type="HAMAP-Rule" id="MF_00745"/>
    </source>
</evidence>
<feature type="binding site" evidence="4">
    <location>
        <position position="67"/>
    </location>
    <ligand>
        <name>Zn(2+)</name>
        <dbReference type="ChEBI" id="CHEBI:29105"/>
    </ligand>
</feature>
<keyword evidence="1 4" id="KW-0963">Cytoplasm</keyword>
<evidence type="ECO:0000313" key="6">
    <source>
        <dbReference type="EMBL" id="MBA4496001.1"/>
    </source>
</evidence>
<gene>
    <name evidence="6" type="ORF">H1191_17090</name>
</gene>
<protein>
    <recommendedName>
        <fullName evidence="4">Protein SprT-like</fullName>
    </recommendedName>
</protein>
<dbReference type="HAMAP" id="MF_00745">
    <property type="entry name" value="SprT_like"/>
    <property type="match status" value="1"/>
</dbReference>
<dbReference type="GO" id="GO:0005737">
    <property type="term" value="C:cytoplasm"/>
    <property type="evidence" value="ECO:0007669"/>
    <property type="project" value="UniProtKB-SubCell"/>
</dbReference>
<evidence type="ECO:0000313" key="7">
    <source>
        <dbReference type="Proteomes" id="UP000535491"/>
    </source>
</evidence>
<comment type="caution">
    <text evidence="6">The sequence shown here is derived from an EMBL/GenBank/DDBJ whole genome shotgun (WGS) entry which is preliminary data.</text>
</comment>
<accession>A0A7W1WUA6</accession>
<keyword evidence="2 4" id="KW-0479">Metal-binding</keyword>
<name>A0A7W1WUA6_9BACL</name>
<evidence type="ECO:0000256" key="2">
    <source>
        <dbReference type="ARBA" id="ARBA00022723"/>
    </source>
</evidence>
<dbReference type="GO" id="GO:0006950">
    <property type="term" value="P:response to stress"/>
    <property type="evidence" value="ECO:0007669"/>
    <property type="project" value="UniProtKB-ARBA"/>
</dbReference>
<dbReference type="GO" id="GO:0008270">
    <property type="term" value="F:zinc ion binding"/>
    <property type="evidence" value="ECO:0007669"/>
    <property type="project" value="UniProtKB-UniRule"/>
</dbReference>
<dbReference type="Pfam" id="PF10263">
    <property type="entry name" value="SprT-like"/>
    <property type="match status" value="1"/>
</dbReference>
<dbReference type="NCBIfam" id="NF003339">
    <property type="entry name" value="PRK04351.1"/>
    <property type="match status" value="1"/>
</dbReference>
<evidence type="ECO:0000256" key="1">
    <source>
        <dbReference type="ARBA" id="ARBA00022490"/>
    </source>
</evidence>
<organism evidence="6 7">
    <name type="scientific">Paenactinomyces guangxiensis</name>
    <dbReference type="NCBI Taxonomy" id="1490290"/>
    <lineage>
        <taxon>Bacteria</taxon>
        <taxon>Bacillati</taxon>
        <taxon>Bacillota</taxon>
        <taxon>Bacilli</taxon>
        <taxon>Bacillales</taxon>
        <taxon>Thermoactinomycetaceae</taxon>
        <taxon>Paenactinomyces</taxon>
    </lineage>
</organism>
<comment type="cofactor">
    <cofactor evidence="4">
        <name>Zn(2+)</name>
        <dbReference type="ChEBI" id="CHEBI:29105"/>
    </cofactor>
    <text evidence="4">Binds 1 zinc ion.</text>
</comment>
<proteinExistence type="inferred from homology"/>
<dbReference type="RefSeq" id="WP_181754028.1">
    <property type="nucleotide sequence ID" value="NZ_JACEIQ010000022.1"/>
</dbReference>
<keyword evidence="7" id="KW-1185">Reference proteome</keyword>
<evidence type="ECO:0000259" key="5">
    <source>
        <dbReference type="SMART" id="SM00731"/>
    </source>
</evidence>
<dbReference type="SMART" id="SM00731">
    <property type="entry name" value="SprT"/>
    <property type="match status" value="1"/>
</dbReference>
<feature type="binding site" evidence="4">
    <location>
        <position position="71"/>
    </location>
    <ligand>
        <name>Zn(2+)</name>
        <dbReference type="ChEBI" id="CHEBI:29105"/>
    </ligand>
</feature>